<proteinExistence type="predicted"/>
<dbReference type="InterPro" id="IPR013320">
    <property type="entry name" value="ConA-like_dom_sf"/>
</dbReference>
<sequence length="845" mass="90113">MEHVTFDRRTALRAAGTAVAGAALGPVLGSALGSVLPAAGVLGATPAFAARTDYGVSVYAFPLGAVKLSAGPFLDNMNRTLAYLSFVDADRLLYTFRTNVGIATSAQSVGGWESPTTELRGHSTGHLMSALAQAYANTGNSTYKTKGDYLVSSLAACQAASPGHGYHTGYLSAFPENFFDRLETGQTVWAPYYTIHKIMAGLLDQYLVAGNTQALTVVTNMAAWVKARTDPLSSTTMQNVVLRTEFGGMPEVLTNLYQVTGNADHLTTAQRFDHNQIENPLASNQDQLSGFHGNTQIPKIIGAIREYHATGTSRYHDIATNFWDIVINRHTYVIGGNTNGEYFQAPNAISTQLSDTTCECCNTYNMLKLTRQLFFTSPTRYDYMDYYERALFNQILGQQDPNSSHGFVAYYIPLRAGGMKTYSNDYSNFTCDHGTGMESNTKYADSIYFYSGETLYVNLFIASVLTWPGRGITVTQATTFPTSSTSRLTVTGSGHIAMKIRVPSWTSGMTVKVNGVTQSVTATPGTYLTLDRTWASGDVVDLTMPAALTFPRTNDNANIGAVQYGAIVLAGEYGTTDLNSVLPTLQTGSLVQNSSNPLHFTGTASTGSVSLIPFYQAQHERYTVYWNLSGGGTPPPANVAWYKFDETSGTSAADSFGNGKTATLTGTTSWVAGRSGNAVHLDGTSGYVRLPNGLLSGAGDFTISAWVKLDSVVAWTRIFDFGTGTTSYMFLTPRSSSGTPRFAITTGGAGGEQQINGPAALPSGTWTQVAVTLSGNTGTLYVNGAAVASNTGITLRPSSLGSSTQTWLGRSQYADPYLTGALDSVRVYGRALSASEVGALYTGGN</sequence>
<keyword evidence="1" id="KW-0732">Signal</keyword>
<dbReference type="Gene3D" id="2.60.120.200">
    <property type="match status" value="1"/>
</dbReference>
<dbReference type="PROSITE" id="PS51318">
    <property type="entry name" value="TAT"/>
    <property type="match status" value="1"/>
</dbReference>
<dbReference type="Pfam" id="PF13385">
    <property type="entry name" value="Laminin_G_3"/>
    <property type="match status" value="1"/>
</dbReference>
<dbReference type="RefSeq" id="WP_203917836.1">
    <property type="nucleotide sequence ID" value="NZ_BONZ01000021.1"/>
</dbReference>
<dbReference type="Pfam" id="PF20736">
    <property type="entry name" value="Glyco_hydro127M"/>
    <property type="match status" value="1"/>
</dbReference>
<name>A0A8J3QSA3_9ACTN</name>
<dbReference type="InterPro" id="IPR012878">
    <property type="entry name" value="Beta-AFase-like_GH127_cat"/>
</dbReference>
<protein>
    <recommendedName>
        <fullName evidence="3">LamG-like jellyroll fold domain-containing protein</fullName>
    </recommendedName>
</protein>
<evidence type="ECO:0000256" key="2">
    <source>
        <dbReference type="ARBA" id="ARBA00023157"/>
    </source>
</evidence>
<dbReference type="GO" id="GO:0005975">
    <property type="term" value="P:carbohydrate metabolic process"/>
    <property type="evidence" value="ECO:0007669"/>
    <property type="project" value="InterPro"/>
</dbReference>
<dbReference type="InterPro" id="IPR006311">
    <property type="entry name" value="TAT_signal"/>
</dbReference>
<evidence type="ECO:0000313" key="4">
    <source>
        <dbReference type="EMBL" id="GIH14181.1"/>
    </source>
</evidence>
<gene>
    <name evidence="4" type="ORF">Raf01_23530</name>
</gene>
<keyword evidence="5" id="KW-1185">Reference proteome</keyword>
<dbReference type="SUPFAM" id="SSF48208">
    <property type="entry name" value="Six-hairpin glycosidases"/>
    <property type="match status" value="1"/>
</dbReference>
<dbReference type="PANTHER" id="PTHR31151">
    <property type="entry name" value="PROLINE-TRNA LIGASE (DUF1680)"/>
    <property type="match status" value="1"/>
</dbReference>
<dbReference type="Pfam" id="PF07944">
    <property type="entry name" value="Beta-AFase-like_GH127_cat"/>
    <property type="match status" value="1"/>
</dbReference>
<evidence type="ECO:0000256" key="1">
    <source>
        <dbReference type="ARBA" id="ARBA00022729"/>
    </source>
</evidence>
<dbReference type="EMBL" id="BONZ01000021">
    <property type="protein sequence ID" value="GIH14181.1"/>
    <property type="molecule type" value="Genomic_DNA"/>
</dbReference>
<dbReference type="SMART" id="SM00560">
    <property type="entry name" value="LamGL"/>
    <property type="match status" value="1"/>
</dbReference>
<comment type="caution">
    <text evidence="4">The sequence shown here is derived from an EMBL/GenBank/DDBJ whole genome shotgun (WGS) entry which is preliminary data.</text>
</comment>
<reference evidence="4" key="1">
    <citation type="submission" date="2021-01" db="EMBL/GenBank/DDBJ databases">
        <title>Whole genome shotgun sequence of Rugosimonospora africana NBRC 104875.</title>
        <authorList>
            <person name="Komaki H."/>
            <person name="Tamura T."/>
        </authorList>
    </citation>
    <scope>NUCLEOTIDE SEQUENCE</scope>
    <source>
        <strain evidence="4">NBRC 104875</strain>
    </source>
</reference>
<dbReference type="PANTHER" id="PTHR31151:SF0">
    <property type="entry name" value="PROLINE-TRNA LIGASE (DUF1680)"/>
    <property type="match status" value="1"/>
</dbReference>
<evidence type="ECO:0000313" key="5">
    <source>
        <dbReference type="Proteomes" id="UP000642748"/>
    </source>
</evidence>
<dbReference type="AlphaFoldDB" id="A0A8J3QSA3"/>
<dbReference type="InterPro" id="IPR008928">
    <property type="entry name" value="6-hairpin_glycosidase_sf"/>
</dbReference>
<dbReference type="InterPro" id="IPR006558">
    <property type="entry name" value="LamG-like"/>
</dbReference>
<keyword evidence="2" id="KW-1015">Disulfide bond</keyword>
<feature type="domain" description="LamG-like jellyroll fold" evidence="3">
    <location>
        <begin position="699"/>
        <end position="835"/>
    </location>
</feature>
<dbReference type="SUPFAM" id="SSF49899">
    <property type="entry name" value="Concanavalin A-like lectins/glucanases"/>
    <property type="match status" value="1"/>
</dbReference>
<dbReference type="Proteomes" id="UP000642748">
    <property type="component" value="Unassembled WGS sequence"/>
</dbReference>
<evidence type="ECO:0000259" key="3">
    <source>
        <dbReference type="SMART" id="SM00560"/>
    </source>
</evidence>
<accession>A0A8J3QSA3</accession>
<organism evidence="4 5">
    <name type="scientific">Rugosimonospora africana</name>
    <dbReference type="NCBI Taxonomy" id="556532"/>
    <lineage>
        <taxon>Bacteria</taxon>
        <taxon>Bacillati</taxon>
        <taxon>Actinomycetota</taxon>
        <taxon>Actinomycetes</taxon>
        <taxon>Micromonosporales</taxon>
        <taxon>Micromonosporaceae</taxon>
        <taxon>Rugosimonospora</taxon>
    </lineage>
</organism>
<dbReference type="InterPro" id="IPR049046">
    <property type="entry name" value="Beta-AFase-like_GH127_middle"/>
</dbReference>